<proteinExistence type="predicted"/>
<keyword evidence="2" id="KW-1185">Reference proteome</keyword>
<dbReference type="EMBL" id="CM042884">
    <property type="protein sequence ID" value="KAI4368677.1"/>
    <property type="molecule type" value="Genomic_DNA"/>
</dbReference>
<name>A0ACB9QY42_9MYRT</name>
<evidence type="ECO:0000313" key="1">
    <source>
        <dbReference type="EMBL" id="KAI4368677.1"/>
    </source>
</evidence>
<gene>
    <name evidence="1" type="ORF">MLD38_017209</name>
</gene>
<comment type="caution">
    <text evidence="1">The sequence shown here is derived from an EMBL/GenBank/DDBJ whole genome shotgun (WGS) entry which is preliminary data.</text>
</comment>
<organism evidence="1 2">
    <name type="scientific">Melastoma candidum</name>
    <dbReference type="NCBI Taxonomy" id="119954"/>
    <lineage>
        <taxon>Eukaryota</taxon>
        <taxon>Viridiplantae</taxon>
        <taxon>Streptophyta</taxon>
        <taxon>Embryophyta</taxon>
        <taxon>Tracheophyta</taxon>
        <taxon>Spermatophyta</taxon>
        <taxon>Magnoliopsida</taxon>
        <taxon>eudicotyledons</taxon>
        <taxon>Gunneridae</taxon>
        <taxon>Pentapetalae</taxon>
        <taxon>rosids</taxon>
        <taxon>malvids</taxon>
        <taxon>Myrtales</taxon>
        <taxon>Melastomataceae</taxon>
        <taxon>Melastomatoideae</taxon>
        <taxon>Melastomateae</taxon>
        <taxon>Melastoma</taxon>
    </lineage>
</organism>
<evidence type="ECO:0000313" key="2">
    <source>
        <dbReference type="Proteomes" id="UP001057402"/>
    </source>
</evidence>
<reference evidence="2" key="1">
    <citation type="journal article" date="2023" name="Front. Plant Sci.">
        <title>Chromosomal-level genome assembly of Melastoma candidum provides insights into trichome evolution.</title>
        <authorList>
            <person name="Zhong Y."/>
            <person name="Wu W."/>
            <person name="Sun C."/>
            <person name="Zou P."/>
            <person name="Liu Y."/>
            <person name="Dai S."/>
            <person name="Zhou R."/>
        </authorList>
    </citation>
    <scope>NUCLEOTIDE SEQUENCE [LARGE SCALE GENOMIC DNA]</scope>
</reference>
<sequence>MPLSVSHPIMVRISTRSPLQNLTRSSRTRCELSDSSDGTSAEKENVRKLEIGTAIIFVEAPPMIKTATSMPCLRVNSGLVKAGDVGRIMSRKPKDVWAIRLAIGTYLIDGKFFKPLELAETLDP</sequence>
<protein>
    <submittedName>
        <fullName evidence="1">Uncharacterized protein</fullName>
    </submittedName>
</protein>
<accession>A0ACB9QY42</accession>
<dbReference type="Proteomes" id="UP001057402">
    <property type="component" value="Chromosome 5"/>
</dbReference>